<sequence length="257" mass="29455">MFNQQEGIIWLNPDDDLEQAYAYARATFKYFWRELYWEYRRIIPALDFAMVKAPFMQELDGEIRTEHMWLNEIDFDGIHVSGTLVNEPHELTIVSVGERIEGLPVDAISDWMFLCQDVVYGGFTVQAARLQMDEAERAEHDEAWGLNFGEAGKTLLVYEQEAHPENVQEHPMCVNMVEKWREHLQQNADLPTESNQRGYTLLHTEAIAGNAPLVALLLEHGADPKAQTDEGYTAANFARHLQWQNVLVALGEVADLH</sequence>
<name>A0A376BUA1_9NEIS</name>
<dbReference type="Proteomes" id="UP000254209">
    <property type="component" value="Unassembled WGS sequence"/>
</dbReference>
<dbReference type="SUPFAM" id="SSF48403">
    <property type="entry name" value="Ankyrin repeat"/>
    <property type="match status" value="1"/>
</dbReference>
<dbReference type="InterPro" id="IPR018756">
    <property type="entry name" value="DUF2314"/>
</dbReference>
<gene>
    <name evidence="3" type="ORF">NCTC10283_02080</name>
</gene>
<protein>
    <submittedName>
        <fullName evidence="3">Uncharacterized protein conserved in bacteria (DUF2314)</fullName>
    </submittedName>
</protein>
<dbReference type="InterPro" id="IPR036770">
    <property type="entry name" value="Ankyrin_rpt-contain_sf"/>
</dbReference>
<dbReference type="Gene3D" id="1.25.40.20">
    <property type="entry name" value="Ankyrin repeat-containing domain"/>
    <property type="match status" value="1"/>
</dbReference>
<evidence type="ECO:0000313" key="3">
    <source>
        <dbReference type="EMBL" id="SSY80520.1"/>
    </source>
</evidence>
<feature type="domain" description="DUF2314" evidence="2">
    <location>
        <begin position="14"/>
        <end position="148"/>
    </location>
</feature>
<evidence type="ECO:0000259" key="2">
    <source>
        <dbReference type="Pfam" id="PF10077"/>
    </source>
</evidence>
<proteinExistence type="predicted"/>
<feature type="repeat" description="ANK" evidence="1">
    <location>
        <begin position="197"/>
        <end position="229"/>
    </location>
</feature>
<evidence type="ECO:0000256" key="1">
    <source>
        <dbReference type="PROSITE-ProRule" id="PRU00023"/>
    </source>
</evidence>
<dbReference type="Pfam" id="PF13857">
    <property type="entry name" value="Ank_5"/>
    <property type="match status" value="1"/>
</dbReference>
<dbReference type="STRING" id="1120980.GCA_000745955_00654"/>
<keyword evidence="4" id="KW-1185">Reference proteome</keyword>
<organism evidence="3 4">
    <name type="scientific">Alysiella crassa</name>
    <dbReference type="NCBI Taxonomy" id="153491"/>
    <lineage>
        <taxon>Bacteria</taxon>
        <taxon>Pseudomonadati</taxon>
        <taxon>Pseudomonadota</taxon>
        <taxon>Betaproteobacteria</taxon>
        <taxon>Neisseriales</taxon>
        <taxon>Neisseriaceae</taxon>
        <taxon>Alysiella</taxon>
    </lineage>
</organism>
<reference evidence="3 4" key="1">
    <citation type="submission" date="2018-06" db="EMBL/GenBank/DDBJ databases">
        <authorList>
            <consortium name="Pathogen Informatics"/>
            <person name="Doyle S."/>
        </authorList>
    </citation>
    <scope>NUCLEOTIDE SEQUENCE [LARGE SCALE GENOMIC DNA]</scope>
    <source>
        <strain evidence="3 4">NCTC10283</strain>
    </source>
</reference>
<dbReference type="AlphaFoldDB" id="A0A376BUA1"/>
<accession>A0A376BUA1</accession>
<dbReference type="PROSITE" id="PS50088">
    <property type="entry name" value="ANK_REPEAT"/>
    <property type="match status" value="1"/>
</dbReference>
<evidence type="ECO:0000313" key="4">
    <source>
        <dbReference type="Proteomes" id="UP000254209"/>
    </source>
</evidence>
<dbReference type="Pfam" id="PF10077">
    <property type="entry name" value="DUF2314"/>
    <property type="match status" value="1"/>
</dbReference>
<keyword evidence="1" id="KW-0040">ANK repeat</keyword>
<dbReference type="PROSITE" id="PS50297">
    <property type="entry name" value="ANK_REP_REGION"/>
    <property type="match status" value="1"/>
</dbReference>
<dbReference type="RefSeq" id="WP_034291615.1">
    <property type="nucleotide sequence ID" value="NZ_CP091519.2"/>
</dbReference>
<dbReference type="InterPro" id="IPR002110">
    <property type="entry name" value="Ankyrin_rpt"/>
</dbReference>
<dbReference type="EMBL" id="UFSO01000003">
    <property type="protein sequence ID" value="SSY80520.1"/>
    <property type="molecule type" value="Genomic_DNA"/>
</dbReference>
<dbReference type="OrthoDB" id="6571369at2"/>